<organism evidence="1 2">
    <name type="scientific">[Candida] jaroonii</name>
    <dbReference type="NCBI Taxonomy" id="467808"/>
    <lineage>
        <taxon>Eukaryota</taxon>
        <taxon>Fungi</taxon>
        <taxon>Dikarya</taxon>
        <taxon>Ascomycota</taxon>
        <taxon>Saccharomycotina</taxon>
        <taxon>Pichiomycetes</taxon>
        <taxon>Debaryomycetaceae</taxon>
        <taxon>Yamadazyma</taxon>
    </lineage>
</organism>
<keyword evidence="2" id="KW-1185">Reference proteome</keyword>
<evidence type="ECO:0000313" key="1">
    <source>
        <dbReference type="EMBL" id="CAH6719169.1"/>
    </source>
</evidence>
<reference evidence="1" key="1">
    <citation type="submission" date="2022-06" db="EMBL/GenBank/DDBJ databases">
        <authorList>
            <person name="Legras J.-L."/>
            <person name="Devillers H."/>
            <person name="Grondin C."/>
        </authorList>
    </citation>
    <scope>NUCLEOTIDE SEQUENCE</scope>
    <source>
        <strain evidence="1">CLIB 1444</strain>
    </source>
</reference>
<name>A0ACA9Y2L6_9ASCO</name>
<protein>
    <submittedName>
        <fullName evidence="1">Serine/threonine-protein kinase Prr1p</fullName>
    </submittedName>
</protein>
<evidence type="ECO:0000313" key="2">
    <source>
        <dbReference type="Proteomes" id="UP001152531"/>
    </source>
</evidence>
<dbReference type="EMBL" id="CALSDN010000002">
    <property type="protein sequence ID" value="CAH6719169.1"/>
    <property type="molecule type" value="Genomic_DNA"/>
</dbReference>
<proteinExistence type="predicted"/>
<keyword evidence="1" id="KW-0808">Transferase</keyword>
<keyword evidence="1" id="KW-0418">Kinase</keyword>
<gene>
    <name evidence="1" type="ORF">CLIB1444_02S02476</name>
</gene>
<accession>A0ACA9Y2L6</accession>
<sequence>MLSRLDIQHTPDTESSEDKNDSERKPELLIKVPNYKYDTPKYTRERDDMEIDGSSPSSLNFEHITQLPTPIINSGSFGSFNSVGSPQSPPLEISKIRNKPMISKFNNRAISEYRPIDGKVIQPIYEKRITSNPLVGDIVEDDDMATDEISKYSSSVFSSKFGNFKFIKLLGTGNFSTVVMVEGPAKAKMAVKIISIPLKRKSEIRNHKYFIKRELNILYQVEHPSIVKLLDYSINLSIPKGEIEHGIVESESELEDNDEKDISADVEALSIDNNQLIYLNYCKGGNLFEFSSTNYKKYNRLPQYWKVINQFVIELIDAVRYLHENYIIHRDIKLENVLLNHTIEELLISDVQPKNLSPLICLTDFGLAKKLHRSHQLLSTRCGSTDYIAPEILMGLKYNGKLTDSWSVGVLIYCLIEDRLPFDLPNYSYLMNSGISPSVIKRKMSKNTPAHRIAMIDWDWYVINDLQEKLDDTSLTIVNNLKKIVQLLIVRKDNRITMEQLVERQEFRDIVNM</sequence>
<dbReference type="Proteomes" id="UP001152531">
    <property type="component" value="Unassembled WGS sequence"/>
</dbReference>
<comment type="caution">
    <text evidence="1">The sequence shown here is derived from an EMBL/GenBank/DDBJ whole genome shotgun (WGS) entry which is preliminary data.</text>
</comment>